<dbReference type="SUPFAM" id="SSF100950">
    <property type="entry name" value="NagB/RpiA/CoA transferase-like"/>
    <property type="match status" value="1"/>
</dbReference>
<evidence type="ECO:0000256" key="2">
    <source>
        <dbReference type="ARBA" id="ARBA00023015"/>
    </source>
</evidence>
<comment type="similarity">
    <text evidence="1">Belongs to the SorC transcriptional regulatory family.</text>
</comment>
<dbReference type="AlphaFoldDB" id="A0A6M1L5F8"/>
<keyword evidence="4" id="KW-0804">Transcription</keyword>
<dbReference type="InterPro" id="IPR037171">
    <property type="entry name" value="NagB/RpiA_transferase-like"/>
</dbReference>
<dbReference type="Gene3D" id="3.40.50.1360">
    <property type="match status" value="1"/>
</dbReference>
<evidence type="ECO:0000313" key="6">
    <source>
        <dbReference type="EMBL" id="NGM12424.1"/>
    </source>
</evidence>
<accession>A0A6M1L5F8</accession>
<dbReference type="EMBL" id="SAIY01000002">
    <property type="protein sequence ID" value="NGM12424.1"/>
    <property type="molecule type" value="Genomic_DNA"/>
</dbReference>
<dbReference type="Proteomes" id="UP000478148">
    <property type="component" value="Unassembled WGS sequence"/>
</dbReference>
<protein>
    <submittedName>
        <fullName evidence="6">Sugar-binding transcriptional regulator</fullName>
    </submittedName>
</protein>
<dbReference type="InterPro" id="IPR007324">
    <property type="entry name" value="Sugar-bd_dom_put"/>
</dbReference>
<evidence type="ECO:0000259" key="5">
    <source>
        <dbReference type="Pfam" id="PF04198"/>
    </source>
</evidence>
<dbReference type="PANTHER" id="PTHR34294">
    <property type="entry name" value="TRANSCRIPTIONAL REGULATOR-RELATED"/>
    <property type="match status" value="1"/>
</dbReference>
<organism evidence="6 7">
    <name type="scientific">Verrucosispora sioxanthis</name>
    <dbReference type="NCBI Taxonomy" id="2499994"/>
    <lineage>
        <taxon>Bacteria</taxon>
        <taxon>Bacillati</taxon>
        <taxon>Actinomycetota</taxon>
        <taxon>Actinomycetes</taxon>
        <taxon>Micromonosporales</taxon>
        <taxon>Micromonosporaceae</taxon>
        <taxon>Micromonospora</taxon>
    </lineage>
</organism>
<sequence>MSTSQLRLLTKVARMYHEHGMRQPQIAEQLHISQPRVSRLLKQATALGIVRTTVITPAGVHAELEEEIERRFGLRDVVVADTGHSSPGEQSALKAIGAAAAVYLETTLTGGDRIGISSWSSTLLATVDAMRPRPNPVADQVVQVIGGVGSSTSQIYATRLADRLAILTGAKAIFLPAPGLATSSAAREVLVTDPHISDVMATYGSLTMLLAGLGSLEPSPLLMESGNAIADTDQDALRKLGAVGDICLRFFDEHGEVVKSALDERVLGIDTDTLRSIPRVVGIAGGTRKYTAIRAALRGGWLDVLVTDLDVARCLAVEPAP</sequence>
<dbReference type="GO" id="GO:0003677">
    <property type="term" value="F:DNA binding"/>
    <property type="evidence" value="ECO:0007669"/>
    <property type="project" value="UniProtKB-KW"/>
</dbReference>
<gene>
    <name evidence="6" type="ORF">ENC19_06980</name>
</gene>
<dbReference type="Pfam" id="PF04198">
    <property type="entry name" value="Sugar-bind"/>
    <property type="match status" value="1"/>
</dbReference>
<evidence type="ECO:0000256" key="4">
    <source>
        <dbReference type="ARBA" id="ARBA00023163"/>
    </source>
</evidence>
<feature type="domain" description="Sugar-binding" evidence="5">
    <location>
        <begin position="62"/>
        <end position="314"/>
    </location>
</feature>
<name>A0A6M1L5F8_9ACTN</name>
<keyword evidence="3" id="KW-0238">DNA-binding</keyword>
<keyword evidence="7" id="KW-1185">Reference proteome</keyword>
<dbReference type="GO" id="GO:0030246">
    <property type="term" value="F:carbohydrate binding"/>
    <property type="evidence" value="ECO:0007669"/>
    <property type="project" value="InterPro"/>
</dbReference>
<dbReference type="Gene3D" id="1.10.10.60">
    <property type="entry name" value="Homeodomain-like"/>
    <property type="match status" value="1"/>
</dbReference>
<reference evidence="6 7" key="1">
    <citation type="submission" date="2020-02" db="EMBL/GenBank/DDBJ databases">
        <title>Draft Genome Sequence of Verrucosispora sp. Strain CWR15, Isolated from Gulf of Mexico Sponge.</title>
        <authorList>
            <person name="Kennedy S.J."/>
            <person name="Cella E."/>
            <person name="Azarian T."/>
            <person name="Baker B.J."/>
            <person name="Shaw L.N."/>
        </authorList>
    </citation>
    <scope>NUCLEOTIDE SEQUENCE [LARGE SCALE GENOMIC DNA]</scope>
    <source>
        <strain evidence="6 7">CWR15</strain>
    </source>
</reference>
<evidence type="ECO:0000256" key="1">
    <source>
        <dbReference type="ARBA" id="ARBA00010466"/>
    </source>
</evidence>
<evidence type="ECO:0000256" key="3">
    <source>
        <dbReference type="ARBA" id="ARBA00023125"/>
    </source>
</evidence>
<dbReference type="PANTHER" id="PTHR34294:SF1">
    <property type="entry name" value="TRANSCRIPTIONAL REGULATOR LSRR"/>
    <property type="match status" value="1"/>
</dbReference>
<keyword evidence="2" id="KW-0805">Transcription regulation</keyword>
<comment type="caution">
    <text evidence="6">The sequence shown here is derived from an EMBL/GenBank/DDBJ whole genome shotgun (WGS) entry which is preliminary data.</text>
</comment>
<proteinExistence type="inferred from homology"/>
<dbReference type="InterPro" id="IPR051054">
    <property type="entry name" value="SorC_transcr_regulators"/>
</dbReference>
<evidence type="ECO:0000313" key="7">
    <source>
        <dbReference type="Proteomes" id="UP000478148"/>
    </source>
</evidence>